<evidence type="ECO:0000313" key="3">
    <source>
        <dbReference type="Proteomes" id="UP001140094"/>
    </source>
</evidence>
<organism evidence="2 3">
    <name type="scientific">Coemansia guatemalensis</name>
    <dbReference type="NCBI Taxonomy" id="2761395"/>
    <lineage>
        <taxon>Eukaryota</taxon>
        <taxon>Fungi</taxon>
        <taxon>Fungi incertae sedis</taxon>
        <taxon>Zoopagomycota</taxon>
        <taxon>Kickxellomycotina</taxon>
        <taxon>Kickxellomycetes</taxon>
        <taxon>Kickxellales</taxon>
        <taxon>Kickxellaceae</taxon>
        <taxon>Coemansia</taxon>
    </lineage>
</organism>
<dbReference type="AlphaFoldDB" id="A0A9W8LUA9"/>
<accession>A0A9W8LUA9</accession>
<dbReference type="EMBL" id="JANBUO010000624">
    <property type="protein sequence ID" value="KAJ2802683.1"/>
    <property type="molecule type" value="Genomic_DNA"/>
</dbReference>
<gene>
    <name evidence="2" type="ORF">H4R20_003187</name>
</gene>
<comment type="caution">
    <text evidence="2">The sequence shown here is derived from an EMBL/GenBank/DDBJ whole genome shotgun (WGS) entry which is preliminary data.</text>
</comment>
<sequence length="123" mass="13811">MAGNASNDVSLLAGHPRAEFVGGRRVSQPSDHTPLKKDQESATVEDENDPEKQRKEMILQKQLDNERLKALKESQQHQFQNTKQAAIEKNTQPFNPVKNNHIRQPGQFNKGTPKAFKEAAKGL</sequence>
<proteinExistence type="predicted"/>
<evidence type="ECO:0000256" key="1">
    <source>
        <dbReference type="SAM" id="MobiDB-lite"/>
    </source>
</evidence>
<feature type="region of interest" description="Disordered" evidence="1">
    <location>
        <begin position="92"/>
        <end position="123"/>
    </location>
</feature>
<evidence type="ECO:0000313" key="2">
    <source>
        <dbReference type="EMBL" id="KAJ2802683.1"/>
    </source>
</evidence>
<dbReference type="OrthoDB" id="5973225at2759"/>
<keyword evidence="3" id="KW-1185">Reference proteome</keyword>
<dbReference type="Proteomes" id="UP001140094">
    <property type="component" value="Unassembled WGS sequence"/>
</dbReference>
<protein>
    <submittedName>
        <fullName evidence="2">Uncharacterized protein</fullName>
    </submittedName>
</protein>
<reference evidence="2" key="1">
    <citation type="submission" date="2022-07" db="EMBL/GenBank/DDBJ databases">
        <title>Phylogenomic reconstructions and comparative analyses of Kickxellomycotina fungi.</title>
        <authorList>
            <person name="Reynolds N.K."/>
            <person name="Stajich J.E."/>
            <person name="Barry K."/>
            <person name="Grigoriev I.V."/>
            <person name="Crous P."/>
            <person name="Smith M.E."/>
        </authorList>
    </citation>
    <scope>NUCLEOTIDE SEQUENCE</scope>
    <source>
        <strain evidence="2">NRRL 1565</strain>
    </source>
</reference>
<feature type="region of interest" description="Disordered" evidence="1">
    <location>
        <begin position="1"/>
        <end position="55"/>
    </location>
</feature>
<name>A0A9W8LUA9_9FUNG</name>